<evidence type="ECO:0000313" key="3">
    <source>
        <dbReference type="Proteomes" id="UP001152561"/>
    </source>
</evidence>
<dbReference type="InterPro" id="IPR057207">
    <property type="entry name" value="FBXL15_LRR"/>
</dbReference>
<reference evidence="3" key="1">
    <citation type="journal article" date="2023" name="Proc. Natl. Acad. Sci. U.S.A.">
        <title>Genomic and structural basis for evolution of tropane alkaloid biosynthesis.</title>
        <authorList>
            <person name="Wanga Y.-J."/>
            <person name="Taina T."/>
            <person name="Yua J.-Y."/>
            <person name="Lia J."/>
            <person name="Xua B."/>
            <person name="Chenc J."/>
            <person name="D'Auriad J.C."/>
            <person name="Huanga J.-P."/>
            <person name="Huanga S.-X."/>
        </authorList>
    </citation>
    <scope>NUCLEOTIDE SEQUENCE [LARGE SCALE GENOMIC DNA]</scope>
    <source>
        <strain evidence="3">cv. KIB-2019</strain>
    </source>
</reference>
<protein>
    <recommendedName>
        <fullName evidence="1">F-box/LRR-repeat protein 15-like leucin rich repeat domain-containing protein</fullName>
    </recommendedName>
</protein>
<dbReference type="OrthoDB" id="423607at2759"/>
<keyword evidence="3" id="KW-1185">Reference proteome</keyword>
<dbReference type="SUPFAM" id="SSF52047">
    <property type="entry name" value="RNI-like"/>
    <property type="match status" value="1"/>
</dbReference>
<dbReference type="InterPro" id="IPR032675">
    <property type="entry name" value="LRR_dom_sf"/>
</dbReference>
<proteinExistence type="predicted"/>
<accession>A0A9Q1LAZ1</accession>
<dbReference type="AlphaFoldDB" id="A0A9Q1LAZ1"/>
<dbReference type="Pfam" id="PF25372">
    <property type="entry name" value="DUF7885"/>
    <property type="match status" value="1"/>
</dbReference>
<gene>
    <name evidence="2" type="ORF">K7X08_023794</name>
</gene>
<dbReference type="GO" id="GO:0019005">
    <property type="term" value="C:SCF ubiquitin ligase complex"/>
    <property type="evidence" value="ECO:0007669"/>
    <property type="project" value="TreeGrafter"/>
</dbReference>
<dbReference type="Proteomes" id="UP001152561">
    <property type="component" value="Unassembled WGS sequence"/>
</dbReference>
<sequence length="311" mass="33554">MFERAYNGQCFGPLIKGSENLRTLKLLRCLGDWDSVLEMIVSNRENCLVEILLERVQVSDIGLNAISKFSELEILHLVKTPECTDVGVVDVARNCKLLRKLHIDGWRMNRTGDVALAAVAENSVNLKELVIMGLNPTTSSLLAIASNCQKLERLALCGSESIGDAEVICIATKCVALKKLCIKGCEVTDEGIVSFTWGCPNLVKIKVKKCKHVGEVLRSRRGSLAVNLDVGEVDVEVVDSSPSDGGVVEEGIEFPPTASTVPAIGNDIPSTSNAGRSSASNSRFGFLGGRGLVACTFRWWSNGNENSNDSL</sequence>
<feature type="domain" description="F-box/LRR-repeat protein 15-like leucin rich repeat" evidence="1">
    <location>
        <begin position="58"/>
        <end position="214"/>
    </location>
</feature>
<dbReference type="FunFam" id="3.80.10.10:FF:001170">
    <property type="entry name" value="Predicted protein"/>
    <property type="match status" value="1"/>
</dbReference>
<organism evidence="2 3">
    <name type="scientific">Anisodus acutangulus</name>
    <dbReference type="NCBI Taxonomy" id="402998"/>
    <lineage>
        <taxon>Eukaryota</taxon>
        <taxon>Viridiplantae</taxon>
        <taxon>Streptophyta</taxon>
        <taxon>Embryophyta</taxon>
        <taxon>Tracheophyta</taxon>
        <taxon>Spermatophyta</taxon>
        <taxon>Magnoliopsida</taxon>
        <taxon>eudicotyledons</taxon>
        <taxon>Gunneridae</taxon>
        <taxon>Pentapetalae</taxon>
        <taxon>asterids</taxon>
        <taxon>lamiids</taxon>
        <taxon>Solanales</taxon>
        <taxon>Solanaceae</taxon>
        <taxon>Solanoideae</taxon>
        <taxon>Hyoscyameae</taxon>
        <taxon>Anisodus</taxon>
    </lineage>
</organism>
<evidence type="ECO:0000259" key="1">
    <source>
        <dbReference type="Pfam" id="PF25372"/>
    </source>
</evidence>
<name>A0A9Q1LAZ1_9SOLA</name>
<dbReference type="GO" id="GO:0031146">
    <property type="term" value="P:SCF-dependent proteasomal ubiquitin-dependent protein catabolic process"/>
    <property type="evidence" value="ECO:0007669"/>
    <property type="project" value="TreeGrafter"/>
</dbReference>
<evidence type="ECO:0000313" key="2">
    <source>
        <dbReference type="EMBL" id="KAJ8530913.1"/>
    </source>
</evidence>
<dbReference type="InterPro" id="IPR006553">
    <property type="entry name" value="Leu-rich_rpt_Cys-con_subtyp"/>
</dbReference>
<dbReference type="PANTHER" id="PTHR13318">
    <property type="entry name" value="PARTNER OF PAIRED, ISOFORM B-RELATED"/>
    <property type="match status" value="1"/>
</dbReference>
<dbReference type="PANTHER" id="PTHR13318:SF155">
    <property type="entry name" value="F-BOX DOMAIN-CONTAINING PROTEIN"/>
    <property type="match status" value="1"/>
</dbReference>
<dbReference type="SMART" id="SM00367">
    <property type="entry name" value="LRR_CC"/>
    <property type="match status" value="4"/>
</dbReference>
<dbReference type="Gene3D" id="3.80.10.10">
    <property type="entry name" value="Ribonuclease Inhibitor"/>
    <property type="match status" value="1"/>
</dbReference>
<comment type="caution">
    <text evidence="2">The sequence shown here is derived from an EMBL/GenBank/DDBJ whole genome shotgun (WGS) entry which is preliminary data.</text>
</comment>
<dbReference type="EMBL" id="JAJAGQ010000021">
    <property type="protein sequence ID" value="KAJ8530913.1"/>
    <property type="molecule type" value="Genomic_DNA"/>
</dbReference>